<comment type="caution">
    <text evidence="1">The sequence shown here is derived from an EMBL/GenBank/DDBJ whole genome shotgun (WGS) entry which is preliminary data.</text>
</comment>
<name>A0A9N9D9N3_9GLOM</name>
<dbReference type="Proteomes" id="UP000789570">
    <property type="component" value="Unassembled WGS sequence"/>
</dbReference>
<keyword evidence="2" id="KW-1185">Reference proteome</keyword>
<dbReference type="OrthoDB" id="2412181at2759"/>
<evidence type="ECO:0000313" key="2">
    <source>
        <dbReference type="Proteomes" id="UP000789570"/>
    </source>
</evidence>
<feature type="non-terminal residue" evidence="1">
    <location>
        <position position="275"/>
    </location>
</feature>
<sequence>MHANTIESKRHEFILRSHKCSSENYEGEVLNNDDYEDAYIDISGTTGARLTNVSRTEYQEMYENMNEELKWRLKSGRYVEDVIYEFGCLHQFEDLSHSFIIDLEDCQIMGLFTDEEREEIKSKNIKYDPELDKDVTNVRDIREMMAQFSVRQGAGYTVQKDFSTDIIIYAIHSLGNPAILQVVTEKNRKRKRKDKKALERHSDAIIRKNTNGQTLKFGGSEVGRFYNRRVMMLMTLDNLAGYVMRLTKSDIFKIPKDVESFSLTLELIGAVWMFK</sequence>
<dbReference type="AlphaFoldDB" id="A0A9N9D9N3"/>
<accession>A0A9N9D9N3</accession>
<protein>
    <submittedName>
        <fullName evidence="1">7560_t:CDS:1</fullName>
    </submittedName>
</protein>
<reference evidence="1" key="1">
    <citation type="submission" date="2021-06" db="EMBL/GenBank/DDBJ databases">
        <authorList>
            <person name="Kallberg Y."/>
            <person name="Tangrot J."/>
            <person name="Rosling A."/>
        </authorList>
    </citation>
    <scope>NUCLEOTIDE SEQUENCE</scope>
    <source>
        <strain evidence="1">UK204</strain>
    </source>
</reference>
<organism evidence="1 2">
    <name type="scientific">Funneliformis caledonium</name>
    <dbReference type="NCBI Taxonomy" id="1117310"/>
    <lineage>
        <taxon>Eukaryota</taxon>
        <taxon>Fungi</taxon>
        <taxon>Fungi incertae sedis</taxon>
        <taxon>Mucoromycota</taxon>
        <taxon>Glomeromycotina</taxon>
        <taxon>Glomeromycetes</taxon>
        <taxon>Glomerales</taxon>
        <taxon>Glomeraceae</taxon>
        <taxon>Funneliformis</taxon>
    </lineage>
</organism>
<proteinExistence type="predicted"/>
<gene>
    <name evidence="1" type="ORF">FCALED_LOCUS10173</name>
</gene>
<dbReference type="EMBL" id="CAJVPQ010003620">
    <property type="protein sequence ID" value="CAG8633134.1"/>
    <property type="molecule type" value="Genomic_DNA"/>
</dbReference>
<evidence type="ECO:0000313" key="1">
    <source>
        <dbReference type="EMBL" id="CAG8633134.1"/>
    </source>
</evidence>